<dbReference type="InterPro" id="IPR052064">
    <property type="entry name" value="Mito_IMP1_subunit"/>
</dbReference>
<evidence type="ECO:0000313" key="11">
    <source>
        <dbReference type="Proteomes" id="UP001642483"/>
    </source>
</evidence>
<organism evidence="10 11">
    <name type="scientific">Clavelina lepadiformis</name>
    <name type="common">Light-bulb sea squirt</name>
    <name type="synonym">Ascidia lepadiformis</name>
    <dbReference type="NCBI Taxonomy" id="159417"/>
    <lineage>
        <taxon>Eukaryota</taxon>
        <taxon>Metazoa</taxon>
        <taxon>Chordata</taxon>
        <taxon>Tunicata</taxon>
        <taxon>Ascidiacea</taxon>
        <taxon>Aplousobranchia</taxon>
        <taxon>Clavelinidae</taxon>
        <taxon>Clavelina</taxon>
    </lineage>
</organism>
<comment type="subunit">
    <text evidence="2">Heterodimer of 2 subunits, IMMPL1 and IMMPL2.</text>
</comment>
<reference evidence="10 11" key="1">
    <citation type="submission" date="2024-02" db="EMBL/GenBank/DDBJ databases">
        <authorList>
            <person name="Daric V."/>
            <person name="Darras S."/>
        </authorList>
    </citation>
    <scope>NUCLEOTIDE SEQUENCE [LARGE SCALE GENOMIC DNA]</scope>
</reference>
<keyword evidence="5 8" id="KW-0496">Mitochondrion</keyword>
<dbReference type="InterPro" id="IPR000223">
    <property type="entry name" value="Pept_S26A_signal_pept_1"/>
</dbReference>
<feature type="domain" description="Peptidase S26" evidence="9">
    <location>
        <begin position="13"/>
        <end position="88"/>
    </location>
</feature>
<dbReference type="Gene3D" id="2.10.109.10">
    <property type="entry name" value="Umud Fragment, subunit A"/>
    <property type="match status" value="1"/>
</dbReference>
<keyword evidence="6 8" id="KW-0472">Membrane</keyword>
<proteinExistence type="inferred from homology"/>
<keyword evidence="11" id="KW-1185">Reference proteome</keyword>
<gene>
    <name evidence="10" type="ORF">CVLEPA_LOCUS5984</name>
</gene>
<dbReference type="CDD" id="cd06530">
    <property type="entry name" value="S26_SPase_I"/>
    <property type="match status" value="1"/>
</dbReference>
<evidence type="ECO:0000256" key="1">
    <source>
        <dbReference type="ARBA" id="ARBA00004273"/>
    </source>
</evidence>
<dbReference type="InterPro" id="IPR019533">
    <property type="entry name" value="Peptidase_S26"/>
</dbReference>
<evidence type="ECO:0000256" key="2">
    <source>
        <dbReference type="ARBA" id="ARBA00011805"/>
    </source>
</evidence>
<dbReference type="PRINTS" id="PR00727">
    <property type="entry name" value="LEADERPTASE"/>
</dbReference>
<evidence type="ECO:0000256" key="7">
    <source>
        <dbReference type="ARBA" id="ARBA00038445"/>
    </source>
</evidence>
<dbReference type="PANTHER" id="PTHR12383">
    <property type="entry name" value="PROTEASE FAMILY S26 MITOCHONDRIAL INNER MEMBRANE PROTEASE-RELATED"/>
    <property type="match status" value="1"/>
</dbReference>
<dbReference type="Pfam" id="PF10502">
    <property type="entry name" value="Peptidase_S26"/>
    <property type="match status" value="2"/>
</dbReference>
<dbReference type="EC" id="3.4.21.-" evidence="8"/>
<keyword evidence="8" id="KW-0812">Transmembrane</keyword>
<dbReference type="InterPro" id="IPR036286">
    <property type="entry name" value="LexA/Signal_pep-like_sf"/>
</dbReference>
<dbReference type="Proteomes" id="UP001642483">
    <property type="component" value="Unassembled WGS sequence"/>
</dbReference>
<evidence type="ECO:0000259" key="9">
    <source>
        <dbReference type="Pfam" id="PF10502"/>
    </source>
</evidence>
<keyword evidence="8" id="KW-1133">Transmembrane helix</keyword>
<evidence type="ECO:0000313" key="10">
    <source>
        <dbReference type="EMBL" id="CAK8676520.1"/>
    </source>
</evidence>
<dbReference type="EMBL" id="CAWYQH010000035">
    <property type="protein sequence ID" value="CAK8676520.1"/>
    <property type="molecule type" value="Genomic_DNA"/>
</dbReference>
<comment type="subcellular location">
    <subcellularLocation>
        <location evidence="1 8">Mitochondrion inner membrane</location>
    </subcellularLocation>
</comment>
<sequence>MNKSLVYGLGTGFIAYVITDTFFEFLTFFGPSMEPTIRERDIGVGEKITSFAKLRRGDIVTVTAHDNPSQRICKRIIALEGERVSYISSVPIVDDEDNLGTDFVTVRRFVPRGHVWLEGDNSAHSLDSRQYGPIPLGLVRSRVIIKLLPMRDFRWFQSTSEDA</sequence>
<protein>
    <recommendedName>
        <fullName evidence="8">Mitochondrial inner membrane protease subunit</fullName>
        <ecNumber evidence="8">3.4.21.-</ecNumber>
    </recommendedName>
</protein>
<comment type="caution">
    <text evidence="10">The sequence shown here is derived from an EMBL/GenBank/DDBJ whole genome shotgun (WGS) entry which is preliminary data.</text>
</comment>
<evidence type="ECO:0000256" key="3">
    <source>
        <dbReference type="ARBA" id="ARBA00022792"/>
    </source>
</evidence>
<feature type="transmembrane region" description="Helical" evidence="8">
    <location>
        <begin position="6"/>
        <end position="30"/>
    </location>
</feature>
<name>A0ABP0FA31_CLALP</name>
<feature type="domain" description="Peptidase S26" evidence="9">
    <location>
        <begin position="103"/>
        <end position="144"/>
    </location>
</feature>
<keyword evidence="4 8" id="KW-0378">Hydrolase</keyword>
<evidence type="ECO:0000256" key="6">
    <source>
        <dbReference type="ARBA" id="ARBA00023136"/>
    </source>
</evidence>
<dbReference type="SUPFAM" id="SSF51306">
    <property type="entry name" value="LexA/Signal peptidase"/>
    <property type="match status" value="1"/>
</dbReference>
<keyword evidence="8" id="KW-0645">Protease</keyword>
<comment type="similarity">
    <text evidence="7">Belongs to the peptidase S26 family. IMP1 subfamily.</text>
</comment>
<keyword evidence="3 8" id="KW-0999">Mitochondrion inner membrane</keyword>
<evidence type="ECO:0000256" key="4">
    <source>
        <dbReference type="ARBA" id="ARBA00022801"/>
    </source>
</evidence>
<evidence type="ECO:0000256" key="8">
    <source>
        <dbReference type="RuleBase" id="RU362041"/>
    </source>
</evidence>
<dbReference type="NCBIfam" id="TIGR02227">
    <property type="entry name" value="sigpep_I_bact"/>
    <property type="match status" value="1"/>
</dbReference>
<accession>A0ABP0FA31</accession>
<evidence type="ECO:0000256" key="5">
    <source>
        <dbReference type="ARBA" id="ARBA00023128"/>
    </source>
</evidence>
<dbReference type="PANTHER" id="PTHR12383:SF16">
    <property type="entry name" value="MITOCHONDRIAL INNER MEMBRANE PROTEASE SUBUNIT 1"/>
    <property type="match status" value="1"/>
</dbReference>